<dbReference type="Pfam" id="PF05729">
    <property type="entry name" value="NACHT"/>
    <property type="match status" value="1"/>
</dbReference>
<organism evidence="2 3">
    <name type="scientific">Flaviramulus multivorans</name>
    <dbReference type="NCBI Taxonomy" id="1304750"/>
    <lineage>
        <taxon>Bacteria</taxon>
        <taxon>Pseudomonadati</taxon>
        <taxon>Bacteroidota</taxon>
        <taxon>Flavobacteriia</taxon>
        <taxon>Flavobacteriales</taxon>
        <taxon>Flavobacteriaceae</taxon>
        <taxon>Flaviramulus</taxon>
    </lineage>
</organism>
<evidence type="ECO:0000313" key="3">
    <source>
        <dbReference type="Proteomes" id="UP001200022"/>
    </source>
</evidence>
<comment type="caution">
    <text evidence="2">The sequence shown here is derived from an EMBL/GenBank/DDBJ whole genome shotgun (WGS) entry which is preliminary data.</text>
</comment>
<sequence length="570" mass="66082">MMDWNQIKKEIIAETKEVLSVDKKINIDEITALFIAVLRFSVDDKAINGIETRLPNALEMILLKPISRVDKNAYFPEAGQIEPFLRKVLFLVKPSVYASIKNDKKKALSALISLLGLNINKVDYSSTNLSTNQKSHFSEHLIKVYNLRNLEGHNCTEWTNAKLYDELRSVLVIYLYTTFKHKRELKVAINPFDLSKYLAAEIQRIKVLKSRFVHIDGKEELNDIDLYARELLINDEDELNIGEAQNIREGTIDSLRNTIKEKKMIILGDVGMGKSTTILFLHLLDAQSAIADSSRNIPIYLELKTLTEKDNLFQKLKSKLNIDDDVAETIFKTGRINLFLDGLNEIENKIKVSVFSQINNLIDNYPDNFYLITSRPQHYNREFDSSINQRKIPVFTLQKMVDRQIEEFLTKNGRKVKDYILQEINKKERLKRIVQNPLMLTMLIGVVLKNGNVPNEKGKIIRAFMFSLYDREQRQIIDFDIDRFHLLLCYLGFQTRDLSGSNSSLDRDEYIIPILQERKSELGLDINLLSFLRKAIDLNILVNDSNQFSFSHELYQEYYAAEFLHQAIKG</sequence>
<dbReference type="EMBL" id="JAKKDV010000001">
    <property type="protein sequence ID" value="MCF7559418.1"/>
    <property type="molecule type" value="Genomic_DNA"/>
</dbReference>
<feature type="domain" description="NACHT" evidence="1">
    <location>
        <begin position="264"/>
        <end position="411"/>
    </location>
</feature>
<reference evidence="2 3" key="1">
    <citation type="submission" date="2022-01" db="EMBL/GenBank/DDBJ databases">
        <title>Draft genome sequence of Sabulilitoribacter multivorans KCTC 32326.</title>
        <authorList>
            <person name="Oh J.-S."/>
        </authorList>
    </citation>
    <scope>NUCLEOTIDE SEQUENCE [LARGE SCALE GENOMIC DNA]</scope>
    <source>
        <strain evidence="2 3">M-M16</strain>
    </source>
</reference>
<name>A0ABS9IGB2_9FLAO</name>
<gene>
    <name evidence="2" type="ORF">L3X39_02125</name>
</gene>
<keyword evidence="3" id="KW-1185">Reference proteome</keyword>
<dbReference type="InterPro" id="IPR007111">
    <property type="entry name" value="NACHT_NTPase"/>
</dbReference>
<dbReference type="RefSeq" id="WP_237229797.1">
    <property type="nucleotide sequence ID" value="NZ_JAKKDV010000001.1"/>
</dbReference>
<dbReference type="Gene3D" id="3.40.50.300">
    <property type="entry name" value="P-loop containing nucleotide triphosphate hydrolases"/>
    <property type="match status" value="1"/>
</dbReference>
<evidence type="ECO:0000259" key="1">
    <source>
        <dbReference type="Pfam" id="PF05729"/>
    </source>
</evidence>
<proteinExistence type="predicted"/>
<dbReference type="SUPFAM" id="SSF52540">
    <property type="entry name" value="P-loop containing nucleoside triphosphate hydrolases"/>
    <property type="match status" value="1"/>
</dbReference>
<protein>
    <submittedName>
        <fullName evidence="2">NACHT domain-containing protein</fullName>
    </submittedName>
</protein>
<dbReference type="InterPro" id="IPR027417">
    <property type="entry name" value="P-loop_NTPase"/>
</dbReference>
<accession>A0ABS9IGB2</accession>
<dbReference type="Proteomes" id="UP001200022">
    <property type="component" value="Unassembled WGS sequence"/>
</dbReference>
<evidence type="ECO:0000313" key="2">
    <source>
        <dbReference type="EMBL" id="MCF7559418.1"/>
    </source>
</evidence>